<sequence>MTAQKVEMTVTGSSDEDEEDEEVDGDGYEGPSWRHSTGTTAVVRPEPIDPFSTLPSPPKFSLKEEYGEMGLQVIVRLTNIELTPATRSSAEDPGTLKGKCCERDHTAWLPIIYGCETEGPSVQDVGSVDTREGRFLTFPNTLSKTLAPRWPVGPFKLADSTKTVLDYTVTAVEQGGAHRLVTS</sequence>
<accession>A0A0D2PC05</accession>
<gene>
    <name evidence="3" type="ORF">HYPSUDRAFT_52807</name>
</gene>
<protein>
    <recommendedName>
        <fullName evidence="2">DUF4246 domain-containing protein</fullName>
    </recommendedName>
</protein>
<evidence type="ECO:0000259" key="2">
    <source>
        <dbReference type="Pfam" id="PF14033"/>
    </source>
</evidence>
<dbReference type="InterPro" id="IPR025340">
    <property type="entry name" value="DUF4246"/>
</dbReference>
<dbReference type="OrthoDB" id="415532at2759"/>
<feature type="region of interest" description="Disordered" evidence="1">
    <location>
        <begin position="1"/>
        <end position="56"/>
    </location>
</feature>
<reference evidence="4" key="1">
    <citation type="submission" date="2014-04" db="EMBL/GenBank/DDBJ databases">
        <title>Evolutionary Origins and Diversification of the Mycorrhizal Mutualists.</title>
        <authorList>
            <consortium name="DOE Joint Genome Institute"/>
            <consortium name="Mycorrhizal Genomics Consortium"/>
            <person name="Kohler A."/>
            <person name="Kuo A."/>
            <person name="Nagy L.G."/>
            <person name="Floudas D."/>
            <person name="Copeland A."/>
            <person name="Barry K.W."/>
            <person name="Cichocki N."/>
            <person name="Veneault-Fourrey C."/>
            <person name="LaButti K."/>
            <person name="Lindquist E.A."/>
            <person name="Lipzen A."/>
            <person name="Lundell T."/>
            <person name="Morin E."/>
            <person name="Murat C."/>
            <person name="Riley R."/>
            <person name="Ohm R."/>
            <person name="Sun H."/>
            <person name="Tunlid A."/>
            <person name="Henrissat B."/>
            <person name="Grigoriev I.V."/>
            <person name="Hibbett D.S."/>
            <person name="Martin F."/>
        </authorList>
    </citation>
    <scope>NUCLEOTIDE SEQUENCE [LARGE SCALE GENOMIC DNA]</scope>
    <source>
        <strain evidence="4">FD-334 SS-4</strain>
    </source>
</reference>
<evidence type="ECO:0000313" key="3">
    <source>
        <dbReference type="EMBL" id="KJA26101.1"/>
    </source>
</evidence>
<dbReference type="AlphaFoldDB" id="A0A0D2PC05"/>
<feature type="compositionally biased region" description="Acidic residues" evidence="1">
    <location>
        <begin position="14"/>
        <end position="27"/>
    </location>
</feature>
<dbReference type="Proteomes" id="UP000054270">
    <property type="component" value="Unassembled WGS sequence"/>
</dbReference>
<organism evidence="3 4">
    <name type="scientific">Hypholoma sublateritium (strain FD-334 SS-4)</name>
    <dbReference type="NCBI Taxonomy" id="945553"/>
    <lineage>
        <taxon>Eukaryota</taxon>
        <taxon>Fungi</taxon>
        <taxon>Dikarya</taxon>
        <taxon>Basidiomycota</taxon>
        <taxon>Agaricomycotina</taxon>
        <taxon>Agaricomycetes</taxon>
        <taxon>Agaricomycetidae</taxon>
        <taxon>Agaricales</taxon>
        <taxon>Agaricineae</taxon>
        <taxon>Strophariaceae</taxon>
        <taxon>Hypholoma</taxon>
    </lineage>
</organism>
<dbReference type="Pfam" id="PF14033">
    <property type="entry name" value="DUF4246"/>
    <property type="match status" value="2"/>
</dbReference>
<dbReference type="PANTHER" id="PTHR33119">
    <property type="entry name" value="IFI3P"/>
    <property type="match status" value="1"/>
</dbReference>
<feature type="domain" description="DUF4246" evidence="2">
    <location>
        <begin position="16"/>
        <end position="87"/>
    </location>
</feature>
<dbReference type="InterPro" id="IPR049192">
    <property type="entry name" value="DUF4246_C"/>
</dbReference>
<proteinExistence type="predicted"/>
<evidence type="ECO:0000313" key="4">
    <source>
        <dbReference type="Proteomes" id="UP000054270"/>
    </source>
</evidence>
<dbReference type="STRING" id="945553.A0A0D2PC05"/>
<dbReference type="EMBL" id="KN817529">
    <property type="protein sequence ID" value="KJA26101.1"/>
    <property type="molecule type" value="Genomic_DNA"/>
</dbReference>
<evidence type="ECO:0000256" key="1">
    <source>
        <dbReference type="SAM" id="MobiDB-lite"/>
    </source>
</evidence>
<dbReference type="PANTHER" id="PTHR33119:SF1">
    <property type="entry name" value="FE2OG DIOXYGENASE DOMAIN-CONTAINING PROTEIN"/>
    <property type="match status" value="1"/>
</dbReference>
<feature type="domain" description="DUF4246" evidence="2">
    <location>
        <begin position="99"/>
        <end position="162"/>
    </location>
</feature>
<name>A0A0D2PC05_HYPSF</name>
<keyword evidence="4" id="KW-1185">Reference proteome</keyword>